<dbReference type="AlphaFoldDB" id="A0A6I6G9L5"/>
<reference evidence="3" key="2">
    <citation type="submission" date="2020-11" db="EMBL/GenBank/DDBJ databases">
        <title>Enhanced detection system for hospital associated transmission using whole genome sequencing surveillance.</title>
        <authorList>
            <person name="Harrison L.H."/>
            <person name="Van Tyne D."/>
            <person name="Marsh J.W."/>
            <person name="Griffith M.P."/>
            <person name="Snyder D.J."/>
            <person name="Cooper V.S."/>
            <person name="Mustapha M."/>
        </authorList>
    </citation>
    <scope>NUCLEOTIDE SEQUENCE</scope>
    <source>
        <strain evidence="3">PR00070</strain>
    </source>
</reference>
<dbReference type="Gene3D" id="2.60.40.1090">
    <property type="entry name" value="Fimbrial-type adhesion domain"/>
    <property type="match status" value="1"/>
</dbReference>
<proteinExistence type="predicted"/>
<gene>
    <name evidence="4" type="ORF">GTH23_00490</name>
    <name evidence="3" type="ORF">I4901_14305</name>
</gene>
<keyword evidence="5" id="KW-1185">Reference proteome</keyword>
<evidence type="ECO:0008006" key="7">
    <source>
        <dbReference type="Google" id="ProtNLM"/>
    </source>
</evidence>
<accession>A0A6I6G9L5</accession>
<dbReference type="Proteomes" id="UP000612266">
    <property type="component" value="Unassembled WGS sequence"/>
</dbReference>
<dbReference type="Proteomes" id="UP000501338">
    <property type="component" value="Chromosome"/>
</dbReference>
<dbReference type="CDD" id="cd22566">
    <property type="entry name" value="MrpH-like"/>
    <property type="match status" value="1"/>
</dbReference>
<evidence type="ECO:0000313" key="6">
    <source>
        <dbReference type="Proteomes" id="UP000612266"/>
    </source>
</evidence>
<dbReference type="Pfam" id="PF24222">
    <property type="entry name" value="MrpH_N"/>
    <property type="match status" value="1"/>
</dbReference>
<name>A0A6I6G9L5_9GAMM</name>
<dbReference type="InterPro" id="IPR057009">
    <property type="entry name" value="MrpH_N"/>
</dbReference>
<reference evidence="4 5" key="1">
    <citation type="submission" date="2020-01" db="EMBL/GenBank/DDBJ databases">
        <title>The genomic epidemiology of tigecycline resistance gene tet(X) variants in a swine farm in China.</title>
        <authorList>
            <person name="Peng K."/>
            <person name="Li R."/>
        </authorList>
    </citation>
    <scope>NUCLEOTIDE SEQUENCE [LARGE SCALE GENOMIC DNA]</scope>
    <source>
        <strain evidence="4 5">ZF1</strain>
    </source>
</reference>
<evidence type="ECO:0000313" key="4">
    <source>
        <dbReference type="EMBL" id="QIF88607.1"/>
    </source>
</evidence>
<dbReference type="RefSeq" id="WP_083629086.1">
    <property type="nucleotide sequence ID" value="NZ_CP045008.1"/>
</dbReference>
<protein>
    <recommendedName>
        <fullName evidence="7">Fimbrial adhesin</fullName>
    </recommendedName>
</protein>
<dbReference type="EMBL" id="JADSJR010000021">
    <property type="protein sequence ID" value="MBG2915535.1"/>
    <property type="molecule type" value="Genomic_DNA"/>
</dbReference>
<dbReference type="GO" id="GO:0009289">
    <property type="term" value="C:pilus"/>
    <property type="evidence" value="ECO:0007669"/>
    <property type="project" value="InterPro"/>
</dbReference>
<organism evidence="3 6">
    <name type="scientific">Proteus terrae subsp. cibarius</name>
    <dbReference type="NCBI Taxonomy" id="626774"/>
    <lineage>
        <taxon>Bacteria</taxon>
        <taxon>Pseudomonadati</taxon>
        <taxon>Pseudomonadota</taxon>
        <taxon>Gammaproteobacteria</taxon>
        <taxon>Enterobacterales</taxon>
        <taxon>Morganellaceae</taxon>
        <taxon>Proteus</taxon>
    </lineage>
</organism>
<dbReference type="GeneID" id="57334114"/>
<evidence type="ECO:0000313" key="5">
    <source>
        <dbReference type="Proteomes" id="UP000501338"/>
    </source>
</evidence>
<evidence type="ECO:0000313" key="3">
    <source>
        <dbReference type="EMBL" id="MBG2915535.1"/>
    </source>
</evidence>
<evidence type="ECO:0000259" key="1">
    <source>
        <dbReference type="Pfam" id="PF24222"/>
    </source>
</evidence>
<dbReference type="InterPro" id="IPR057010">
    <property type="entry name" value="MrpH_C"/>
</dbReference>
<feature type="domain" description="Fimbrial adhesin MrpH N-terminal" evidence="1">
    <location>
        <begin position="24"/>
        <end position="169"/>
    </location>
</feature>
<dbReference type="EMBL" id="CP047340">
    <property type="protein sequence ID" value="QIF88607.1"/>
    <property type="molecule type" value="Genomic_DNA"/>
</dbReference>
<dbReference type="InterPro" id="IPR036937">
    <property type="entry name" value="Adhesion_dom_fimbrial_sf"/>
</dbReference>
<feature type="domain" description="Fimbrial adhesin MrpH C-terminal" evidence="2">
    <location>
        <begin position="171"/>
        <end position="283"/>
    </location>
</feature>
<sequence>MKRIQQILKLLIVVCGFSLFSAQAGYFTYITKSGVSPDKSSDIRYDFVMEYWTEIGFTPNPCKSLGFNGRCYIQINHFHSLPDKGGTGTERRVPWRCNVDLQKLASMSEIRDVAMNQCGLSLPFVGFSDHLGKPKVDECIAFFMTSSPTGGSGRMVPGGVCGIAPPPEGKCAFISSNLNISHGVLDVTQVNGDEAEEQFALTCNETMPVKITSSMEDHFLNLKPDGSIRSFLTLNGSPASIGTQVNAIKNEYTYVRVMSKLQTYGTPSLGNFSGTTTLVLSIP</sequence>
<dbReference type="Pfam" id="PF24223">
    <property type="entry name" value="MrpH_C"/>
    <property type="match status" value="1"/>
</dbReference>
<evidence type="ECO:0000259" key="2">
    <source>
        <dbReference type="Pfam" id="PF24223"/>
    </source>
</evidence>
<dbReference type="GO" id="GO:0007155">
    <property type="term" value="P:cell adhesion"/>
    <property type="evidence" value="ECO:0007669"/>
    <property type="project" value="InterPro"/>
</dbReference>